<dbReference type="GO" id="GO:0005525">
    <property type="term" value="F:GTP binding"/>
    <property type="evidence" value="ECO:0007669"/>
    <property type="project" value="UniProtKB-UniRule"/>
</dbReference>
<evidence type="ECO:0000256" key="9">
    <source>
        <dbReference type="ARBA" id="ARBA00022679"/>
    </source>
</evidence>
<comment type="pathway">
    <text evidence="5 14">Cofactor biosynthesis; adenosylcobalamin biosynthesis; adenosylcobalamin from cob(II)yrinate a,c-diamide: step 6/7.</text>
</comment>
<evidence type="ECO:0000256" key="15">
    <source>
        <dbReference type="PIRSR" id="PIRSR006135-1"/>
    </source>
</evidence>
<organism evidence="17 18">
    <name type="scientific">Dichotomicrobium thermohalophilum</name>
    <dbReference type="NCBI Taxonomy" id="933063"/>
    <lineage>
        <taxon>Bacteria</taxon>
        <taxon>Pseudomonadati</taxon>
        <taxon>Pseudomonadota</taxon>
        <taxon>Alphaproteobacteria</taxon>
        <taxon>Hyphomicrobiales</taxon>
        <taxon>Hyphomicrobiaceae</taxon>
        <taxon>Dichotomicrobium</taxon>
    </lineage>
</organism>
<evidence type="ECO:0000256" key="5">
    <source>
        <dbReference type="ARBA" id="ARBA00004692"/>
    </source>
</evidence>
<evidence type="ECO:0000256" key="1">
    <source>
        <dbReference type="ARBA" id="ARBA00000312"/>
    </source>
</evidence>
<evidence type="ECO:0000256" key="11">
    <source>
        <dbReference type="ARBA" id="ARBA00022777"/>
    </source>
</evidence>
<evidence type="ECO:0000256" key="7">
    <source>
        <dbReference type="ARBA" id="ARBA00007490"/>
    </source>
</evidence>
<evidence type="ECO:0000256" key="4">
    <source>
        <dbReference type="ARBA" id="ARBA00003889"/>
    </source>
</evidence>
<name>A0A397P7D9_9HYPH</name>
<keyword evidence="9 14" id="KW-0808">Transferase</keyword>
<comment type="pathway">
    <text evidence="6 14">Cofactor biosynthesis; adenosylcobalamin biosynthesis; adenosylcobalamin from cob(II)yrinate a,c-diamide: step 5/7.</text>
</comment>
<feature type="binding site" evidence="16">
    <location>
        <position position="62"/>
    </location>
    <ligand>
        <name>GTP</name>
        <dbReference type="ChEBI" id="CHEBI:37565"/>
    </ligand>
</feature>
<dbReference type="GO" id="GO:0009236">
    <property type="term" value="P:cobalamin biosynthetic process"/>
    <property type="evidence" value="ECO:0007669"/>
    <property type="project" value="UniProtKB-UniRule"/>
</dbReference>
<dbReference type="PIRSF" id="PIRSF006135">
    <property type="entry name" value="CobU"/>
    <property type="match status" value="1"/>
</dbReference>
<dbReference type="OrthoDB" id="9788370at2"/>
<dbReference type="PANTHER" id="PTHR34848">
    <property type="match status" value="1"/>
</dbReference>
<dbReference type="InterPro" id="IPR027417">
    <property type="entry name" value="P-loop_NTPase"/>
</dbReference>
<reference evidence="17 18" key="1">
    <citation type="submission" date="2018-08" db="EMBL/GenBank/DDBJ databases">
        <title>Genomic Encyclopedia of Archaeal and Bacterial Type Strains, Phase II (KMG-II): from individual species to whole genera.</title>
        <authorList>
            <person name="Goeker M."/>
        </authorList>
    </citation>
    <scope>NUCLEOTIDE SEQUENCE [LARGE SCALE GENOMIC DNA]</scope>
    <source>
        <strain evidence="17 18">DSM 5002</strain>
    </source>
</reference>
<dbReference type="UniPathway" id="UPA00148">
    <property type="reaction ID" value="UER00236"/>
</dbReference>
<dbReference type="EC" id="2.7.1.156" evidence="14"/>
<evidence type="ECO:0000256" key="12">
    <source>
        <dbReference type="ARBA" id="ARBA00022840"/>
    </source>
</evidence>
<protein>
    <recommendedName>
        <fullName evidence="14">Bifunctional adenosylcobalamin biosynthesis protein</fullName>
        <ecNumber evidence="14">2.7.1.156</ecNumber>
        <ecNumber evidence="14">2.7.7.62</ecNumber>
    </recommendedName>
</protein>
<dbReference type="Proteomes" id="UP000266273">
    <property type="component" value="Unassembled WGS sequence"/>
</dbReference>
<dbReference type="AlphaFoldDB" id="A0A397P7D9"/>
<keyword evidence="12 14" id="KW-0067">ATP-binding</keyword>
<accession>A0A397P7D9</accession>
<dbReference type="PANTHER" id="PTHR34848:SF1">
    <property type="entry name" value="BIFUNCTIONAL ADENOSYLCOBALAMIN BIOSYNTHESIS PROTEIN COBU"/>
    <property type="match status" value="1"/>
</dbReference>
<sequence length="173" mass="18302">MSKSILVTGGARSGKSAFAEGLVEAMGPQAVYVATAEAQDAEMAARIEAHRARRGDGWTTREAPLDLVGALDATDGAPRLVDCLTLWLSNLIFAERDWEVEGRALVEAVPRQSAPVVFVTNEVGSGIVPENALARAYRDAAGQLNQMIAAAVDDVYLTVSGIPVRVKPNDNAI</sequence>
<keyword evidence="10 14" id="KW-0547">Nucleotide-binding</keyword>
<evidence type="ECO:0000256" key="6">
    <source>
        <dbReference type="ARBA" id="ARBA00005159"/>
    </source>
</evidence>
<dbReference type="CDD" id="cd00544">
    <property type="entry name" value="CobU"/>
    <property type="match status" value="1"/>
</dbReference>
<dbReference type="GO" id="GO:0008820">
    <property type="term" value="F:cobinamide phosphate guanylyltransferase activity"/>
    <property type="evidence" value="ECO:0007669"/>
    <property type="project" value="UniProtKB-UniRule"/>
</dbReference>
<comment type="catalytic activity">
    <reaction evidence="1 14">
        <text>adenosylcob(III)inamide + ATP = adenosylcob(III)inamide phosphate + ADP + H(+)</text>
        <dbReference type="Rhea" id="RHEA:15769"/>
        <dbReference type="ChEBI" id="CHEBI:2480"/>
        <dbReference type="ChEBI" id="CHEBI:15378"/>
        <dbReference type="ChEBI" id="CHEBI:30616"/>
        <dbReference type="ChEBI" id="CHEBI:58502"/>
        <dbReference type="ChEBI" id="CHEBI:456216"/>
        <dbReference type="EC" id="2.7.1.156"/>
    </reaction>
</comment>
<dbReference type="EMBL" id="QXDF01000005">
    <property type="protein sequence ID" value="RIA45466.1"/>
    <property type="molecule type" value="Genomic_DNA"/>
</dbReference>
<keyword evidence="8 14" id="KW-0169">Cobalamin biosynthesis</keyword>
<evidence type="ECO:0000256" key="14">
    <source>
        <dbReference type="PIRNR" id="PIRNR006135"/>
    </source>
</evidence>
<proteinExistence type="inferred from homology"/>
<evidence type="ECO:0000313" key="18">
    <source>
        <dbReference type="Proteomes" id="UP000266273"/>
    </source>
</evidence>
<evidence type="ECO:0000256" key="3">
    <source>
        <dbReference type="ARBA" id="ARBA00001522"/>
    </source>
</evidence>
<dbReference type="RefSeq" id="WP_119062567.1">
    <property type="nucleotide sequence ID" value="NZ_QXDF01000005.1"/>
</dbReference>
<evidence type="ECO:0000313" key="17">
    <source>
        <dbReference type="EMBL" id="RIA45466.1"/>
    </source>
</evidence>
<dbReference type="Pfam" id="PF02283">
    <property type="entry name" value="CobU"/>
    <property type="match status" value="1"/>
</dbReference>
<feature type="binding site" evidence="16">
    <location>
        <begin position="34"/>
        <end position="36"/>
    </location>
    <ligand>
        <name>GTP</name>
        <dbReference type="ChEBI" id="CHEBI:37565"/>
    </ligand>
</feature>
<dbReference type="InterPro" id="IPR003203">
    <property type="entry name" value="CobU/CobP"/>
</dbReference>
<evidence type="ECO:0000256" key="2">
    <source>
        <dbReference type="ARBA" id="ARBA00000711"/>
    </source>
</evidence>
<keyword evidence="17" id="KW-0548">Nucleotidyltransferase</keyword>
<dbReference type="NCBIfam" id="NF004469">
    <property type="entry name" value="PRK05800.1"/>
    <property type="match status" value="1"/>
</dbReference>
<dbReference type="EC" id="2.7.7.62" evidence="14"/>
<feature type="binding site" evidence="16">
    <location>
        <begin position="9"/>
        <end position="16"/>
    </location>
    <ligand>
        <name>GTP</name>
        <dbReference type="ChEBI" id="CHEBI:37565"/>
    </ligand>
</feature>
<comment type="catalytic activity">
    <reaction evidence="2 14">
        <text>adenosylcob(III)inamide phosphate + GTP + H(+) = adenosylcob(III)inamide-GDP + diphosphate</text>
        <dbReference type="Rhea" id="RHEA:22712"/>
        <dbReference type="ChEBI" id="CHEBI:15378"/>
        <dbReference type="ChEBI" id="CHEBI:33019"/>
        <dbReference type="ChEBI" id="CHEBI:37565"/>
        <dbReference type="ChEBI" id="CHEBI:58502"/>
        <dbReference type="ChEBI" id="CHEBI:60487"/>
        <dbReference type="EC" id="2.7.7.62"/>
    </reaction>
</comment>
<feature type="active site" description="GMP-histidine intermediate" evidence="15">
    <location>
        <position position="50"/>
    </location>
</feature>
<gene>
    <name evidence="17" type="ORF">BXY53_2753</name>
</gene>
<keyword evidence="11 14" id="KW-0418">Kinase</keyword>
<evidence type="ECO:0000256" key="13">
    <source>
        <dbReference type="ARBA" id="ARBA00023134"/>
    </source>
</evidence>
<keyword evidence="18" id="KW-1185">Reference proteome</keyword>
<feature type="binding site" evidence="16">
    <location>
        <position position="82"/>
    </location>
    <ligand>
        <name>GTP</name>
        <dbReference type="ChEBI" id="CHEBI:37565"/>
    </ligand>
</feature>
<evidence type="ECO:0000256" key="8">
    <source>
        <dbReference type="ARBA" id="ARBA00022573"/>
    </source>
</evidence>
<dbReference type="GO" id="GO:0043752">
    <property type="term" value="F:adenosylcobinamide kinase activity"/>
    <property type="evidence" value="ECO:0007669"/>
    <property type="project" value="UniProtKB-EC"/>
</dbReference>
<evidence type="ECO:0000256" key="16">
    <source>
        <dbReference type="PIRSR" id="PIRSR006135-2"/>
    </source>
</evidence>
<comment type="catalytic activity">
    <reaction evidence="3">
        <text>adenosylcob(III)inamide + GTP = adenosylcob(III)inamide phosphate + GDP + H(+)</text>
        <dbReference type="Rhea" id="RHEA:15765"/>
        <dbReference type="ChEBI" id="CHEBI:2480"/>
        <dbReference type="ChEBI" id="CHEBI:15378"/>
        <dbReference type="ChEBI" id="CHEBI:37565"/>
        <dbReference type="ChEBI" id="CHEBI:58189"/>
        <dbReference type="ChEBI" id="CHEBI:58502"/>
        <dbReference type="EC" id="2.7.1.156"/>
    </reaction>
</comment>
<comment type="function">
    <text evidence="4 14">Catalyzes ATP-dependent phosphorylation of adenosylcobinamide and addition of GMP to adenosylcobinamide phosphate.</text>
</comment>
<dbReference type="SUPFAM" id="SSF52540">
    <property type="entry name" value="P-loop containing nucleoside triphosphate hydrolases"/>
    <property type="match status" value="1"/>
</dbReference>
<comment type="similarity">
    <text evidence="7 14">Belongs to the CobU/CobP family.</text>
</comment>
<evidence type="ECO:0000256" key="10">
    <source>
        <dbReference type="ARBA" id="ARBA00022741"/>
    </source>
</evidence>
<keyword evidence="13 14" id="KW-0342">GTP-binding</keyword>
<dbReference type="GO" id="GO:0005524">
    <property type="term" value="F:ATP binding"/>
    <property type="evidence" value="ECO:0007669"/>
    <property type="project" value="UniProtKB-UniRule"/>
</dbReference>
<feature type="binding site" evidence="16">
    <location>
        <begin position="51"/>
        <end position="54"/>
    </location>
    <ligand>
        <name>GTP</name>
        <dbReference type="ChEBI" id="CHEBI:37565"/>
    </ligand>
</feature>
<dbReference type="Gene3D" id="3.40.50.300">
    <property type="entry name" value="P-loop containing nucleotide triphosphate hydrolases"/>
    <property type="match status" value="1"/>
</dbReference>
<comment type="caution">
    <text evidence="17">The sequence shown here is derived from an EMBL/GenBank/DDBJ whole genome shotgun (WGS) entry which is preliminary data.</text>
</comment>